<evidence type="ECO:0000256" key="2">
    <source>
        <dbReference type="ARBA" id="ARBA00023015"/>
    </source>
</evidence>
<gene>
    <name evidence="6" type="ORF">GOB87_04360</name>
</gene>
<comment type="caution">
    <text evidence="6">The sequence shown here is derived from an EMBL/GenBank/DDBJ whole genome shotgun (WGS) entry which is preliminary data.</text>
</comment>
<keyword evidence="3" id="KW-0238">DNA-binding</keyword>
<evidence type="ECO:0000256" key="3">
    <source>
        <dbReference type="ARBA" id="ARBA00023125"/>
    </source>
</evidence>
<organism evidence="6 7">
    <name type="scientific">Acetobacter estunensis</name>
    <dbReference type="NCBI Taxonomy" id="104097"/>
    <lineage>
        <taxon>Bacteria</taxon>
        <taxon>Pseudomonadati</taxon>
        <taxon>Pseudomonadota</taxon>
        <taxon>Alphaproteobacteria</taxon>
        <taxon>Acetobacterales</taxon>
        <taxon>Acetobacteraceae</taxon>
        <taxon>Acetobacter</taxon>
    </lineage>
</organism>
<reference evidence="6" key="1">
    <citation type="submission" date="2019-11" db="EMBL/GenBank/DDBJ databases">
        <title>Description of new Acetobacter species.</title>
        <authorList>
            <person name="Cleenwerck I."/>
            <person name="Sombolestani A.S."/>
        </authorList>
    </citation>
    <scope>NUCLEOTIDE SEQUENCE</scope>
    <source>
        <strain evidence="6">LMG 1626</strain>
    </source>
</reference>
<dbReference type="InterPro" id="IPR000847">
    <property type="entry name" value="LysR_HTH_N"/>
</dbReference>
<dbReference type="EMBL" id="WOTH01000005">
    <property type="protein sequence ID" value="NHO53194.1"/>
    <property type="molecule type" value="Genomic_DNA"/>
</dbReference>
<accession>A0A967B6A4</accession>
<dbReference type="GO" id="GO:0003700">
    <property type="term" value="F:DNA-binding transcription factor activity"/>
    <property type="evidence" value="ECO:0007669"/>
    <property type="project" value="InterPro"/>
</dbReference>
<dbReference type="AlphaFoldDB" id="A0A967B6A4"/>
<dbReference type="SUPFAM" id="SSF46785">
    <property type="entry name" value="Winged helix' DNA-binding domain"/>
    <property type="match status" value="1"/>
</dbReference>
<evidence type="ECO:0000259" key="5">
    <source>
        <dbReference type="PROSITE" id="PS50931"/>
    </source>
</evidence>
<dbReference type="InterPro" id="IPR050389">
    <property type="entry name" value="LysR-type_TF"/>
</dbReference>
<feature type="domain" description="HTH lysR-type" evidence="5">
    <location>
        <begin position="4"/>
        <end position="61"/>
    </location>
</feature>
<dbReference type="PANTHER" id="PTHR30118">
    <property type="entry name" value="HTH-TYPE TRANSCRIPTIONAL REGULATOR LEUO-RELATED"/>
    <property type="match status" value="1"/>
</dbReference>
<dbReference type="Proteomes" id="UP000597459">
    <property type="component" value="Unassembled WGS sequence"/>
</dbReference>
<dbReference type="CDD" id="cd08460">
    <property type="entry name" value="PBP2_DntR_like_1"/>
    <property type="match status" value="1"/>
</dbReference>
<dbReference type="InterPro" id="IPR036388">
    <property type="entry name" value="WH-like_DNA-bd_sf"/>
</dbReference>
<keyword evidence="7" id="KW-1185">Reference proteome</keyword>
<dbReference type="PANTHER" id="PTHR30118:SF15">
    <property type="entry name" value="TRANSCRIPTIONAL REGULATORY PROTEIN"/>
    <property type="match status" value="1"/>
</dbReference>
<name>A0A967B6A4_9PROT</name>
<dbReference type="GO" id="GO:0003677">
    <property type="term" value="F:DNA binding"/>
    <property type="evidence" value="ECO:0007669"/>
    <property type="project" value="UniProtKB-KW"/>
</dbReference>
<comment type="similarity">
    <text evidence="1">Belongs to the LysR transcriptional regulatory family.</text>
</comment>
<proteinExistence type="inferred from homology"/>
<evidence type="ECO:0000313" key="7">
    <source>
        <dbReference type="Proteomes" id="UP000597459"/>
    </source>
</evidence>
<evidence type="ECO:0000256" key="4">
    <source>
        <dbReference type="ARBA" id="ARBA00023163"/>
    </source>
</evidence>
<dbReference type="RefSeq" id="WP_166313349.1">
    <property type="nucleotide sequence ID" value="NZ_WOTH01000005.1"/>
</dbReference>
<dbReference type="Pfam" id="PF00126">
    <property type="entry name" value="HTH_1"/>
    <property type="match status" value="1"/>
</dbReference>
<dbReference type="InterPro" id="IPR036390">
    <property type="entry name" value="WH_DNA-bd_sf"/>
</dbReference>
<keyword evidence="4" id="KW-0804">Transcription</keyword>
<sequence>MRGYDLDLLRYLQVLIEEESVSAAARRLKTSEPAMSRHLAKLRVVFADPILVQSGRRMTASSFAAGILARVQEVVRAADGLIETQALADLANMEPSFTIRANDLIVASLGLPLLLALRKDCPKCEVIFAPEVDDPASDPLRQDSIDLYIGATDVMKPEIRRQTLFRDRMRGLVRKDHPILDQPVTPETMVRYEYISVSRRRRARGPIDWALRDHHGLTRRIAMVVPNYHAMVESMKDTDLILAVPGVVLEHISMEALGLAAFEFPLSLPYVEAFQAWHPRRDTDPVHRWLRETLFRVSRQVYQSARVVCP</sequence>
<dbReference type="Pfam" id="PF03466">
    <property type="entry name" value="LysR_substrate"/>
    <property type="match status" value="1"/>
</dbReference>
<evidence type="ECO:0000256" key="1">
    <source>
        <dbReference type="ARBA" id="ARBA00009437"/>
    </source>
</evidence>
<dbReference type="Gene3D" id="1.10.10.10">
    <property type="entry name" value="Winged helix-like DNA-binding domain superfamily/Winged helix DNA-binding domain"/>
    <property type="match status" value="1"/>
</dbReference>
<dbReference type="InterPro" id="IPR005119">
    <property type="entry name" value="LysR_subst-bd"/>
</dbReference>
<dbReference type="Gene3D" id="3.40.190.10">
    <property type="entry name" value="Periplasmic binding protein-like II"/>
    <property type="match status" value="2"/>
</dbReference>
<evidence type="ECO:0000313" key="6">
    <source>
        <dbReference type="EMBL" id="NHO53194.1"/>
    </source>
</evidence>
<dbReference type="SUPFAM" id="SSF53850">
    <property type="entry name" value="Periplasmic binding protein-like II"/>
    <property type="match status" value="1"/>
</dbReference>
<dbReference type="PROSITE" id="PS50931">
    <property type="entry name" value="HTH_LYSR"/>
    <property type="match status" value="1"/>
</dbReference>
<protein>
    <submittedName>
        <fullName evidence="6">LysR family transcriptional regulator</fullName>
    </submittedName>
</protein>
<keyword evidence="2" id="KW-0805">Transcription regulation</keyword>